<dbReference type="OrthoDB" id="9804196at2"/>
<keyword evidence="3" id="KW-1185">Reference proteome</keyword>
<dbReference type="SUPFAM" id="SSF53756">
    <property type="entry name" value="UDP-Glycosyltransferase/glycogen phosphorylase"/>
    <property type="match status" value="1"/>
</dbReference>
<dbReference type="Gene3D" id="3.40.50.2000">
    <property type="entry name" value="Glycogen Phosphorylase B"/>
    <property type="match status" value="2"/>
</dbReference>
<sequence>MKVLYIANLNLHVKGGLFKATFERISRMKERVDSTCIINNNFYDSTTITAVKKLLRMNDIRNRKPDKSHYKNIEITNANYKRTVFFYLKRLLHLKSTENGMIDYYAERYKKELESTDLIHAHFGWTNGYIAYRLSQIFDKPYFITLHGSDVNKVWKHNISRLVEAMEQADACFFVSKRLLKQAKALGYSGKNSVITYNGVDTALFEQQTMQKHKRVGFIGSMKKIKGADFLPDIFHKIHQADRDVSFTVIGDGPLRAEVEKNIAQMDIDCELLGLVDYDEIPEIMKTIDVLVVPSRNEGLPLVILEANAMNIPVVGTSSGGIPEAIGFEENIIPFDEQLPENMARRVNALLDDASQTSKYRDRVVDKFDWDKIVAIELKEYKKAYKSV</sequence>
<dbReference type="STRING" id="753702.SAMN04488102_10383"/>
<dbReference type="Pfam" id="PF13692">
    <property type="entry name" value="Glyco_trans_1_4"/>
    <property type="match status" value="1"/>
</dbReference>
<dbReference type="GO" id="GO:0016757">
    <property type="term" value="F:glycosyltransferase activity"/>
    <property type="evidence" value="ECO:0007669"/>
    <property type="project" value="TreeGrafter"/>
</dbReference>
<dbReference type="RefSeq" id="WP_091528873.1">
    <property type="nucleotide sequence ID" value="NZ_FOLT01000003.1"/>
</dbReference>
<dbReference type="AlphaFoldDB" id="A0A1I1GHZ5"/>
<proteinExistence type="predicted"/>
<dbReference type="Pfam" id="PF13439">
    <property type="entry name" value="Glyco_transf_4"/>
    <property type="match status" value="1"/>
</dbReference>
<evidence type="ECO:0000313" key="2">
    <source>
        <dbReference type="EMBL" id="SFC11046.1"/>
    </source>
</evidence>
<evidence type="ECO:0000259" key="1">
    <source>
        <dbReference type="Pfam" id="PF13439"/>
    </source>
</evidence>
<accession>A0A1I1GHZ5</accession>
<organism evidence="2 3">
    <name type="scientific">Alkalibacterium subtropicum</name>
    <dbReference type="NCBI Taxonomy" id="753702"/>
    <lineage>
        <taxon>Bacteria</taxon>
        <taxon>Bacillati</taxon>
        <taxon>Bacillota</taxon>
        <taxon>Bacilli</taxon>
        <taxon>Lactobacillales</taxon>
        <taxon>Carnobacteriaceae</taxon>
        <taxon>Alkalibacterium</taxon>
    </lineage>
</organism>
<dbReference type="PANTHER" id="PTHR45947">
    <property type="entry name" value="SULFOQUINOVOSYL TRANSFERASE SQD2"/>
    <property type="match status" value="1"/>
</dbReference>
<evidence type="ECO:0000313" key="3">
    <source>
        <dbReference type="Proteomes" id="UP000199612"/>
    </source>
</evidence>
<dbReference type="PANTHER" id="PTHR45947:SF15">
    <property type="entry name" value="TEICHURONIC ACID BIOSYNTHESIS GLYCOSYLTRANSFERASE TUAC-RELATED"/>
    <property type="match status" value="1"/>
</dbReference>
<dbReference type="InterPro" id="IPR050194">
    <property type="entry name" value="Glycosyltransferase_grp1"/>
</dbReference>
<dbReference type="Proteomes" id="UP000199612">
    <property type="component" value="Unassembled WGS sequence"/>
</dbReference>
<dbReference type="EMBL" id="FOLT01000003">
    <property type="protein sequence ID" value="SFC11046.1"/>
    <property type="molecule type" value="Genomic_DNA"/>
</dbReference>
<keyword evidence="2" id="KW-0808">Transferase</keyword>
<dbReference type="InterPro" id="IPR028098">
    <property type="entry name" value="Glyco_trans_4-like_N"/>
</dbReference>
<name>A0A1I1GHZ5_9LACT</name>
<reference evidence="3" key="1">
    <citation type="submission" date="2016-10" db="EMBL/GenBank/DDBJ databases">
        <authorList>
            <person name="Varghese N."/>
            <person name="Submissions S."/>
        </authorList>
    </citation>
    <scope>NUCLEOTIDE SEQUENCE [LARGE SCALE GENOMIC DNA]</scope>
    <source>
        <strain evidence="3">DSM 23664</strain>
    </source>
</reference>
<gene>
    <name evidence="2" type="ORF">SAMN04488102_10383</name>
</gene>
<protein>
    <submittedName>
        <fullName evidence="2">Glycosyltransferase involved in cell wall bisynthesis</fullName>
    </submittedName>
</protein>
<feature type="domain" description="Glycosyltransferase subfamily 4-like N-terminal" evidence="1">
    <location>
        <begin position="104"/>
        <end position="203"/>
    </location>
</feature>